<accession>A0A0D2FDM2</accession>
<feature type="region of interest" description="Disordered" evidence="1">
    <location>
        <begin position="89"/>
        <end position="118"/>
    </location>
</feature>
<name>A0A0D2FDM2_9EURO</name>
<reference evidence="2 3" key="1">
    <citation type="submission" date="2015-01" db="EMBL/GenBank/DDBJ databases">
        <title>The Genome Sequence of Capronia semiimmersa CBS27337.</title>
        <authorList>
            <consortium name="The Broad Institute Genomics Platform"/>
            <person name="Cuomo C."/>
            <person name="de Hoog S."/>
            <person name="Gorbushina A."/>
            <person name="Stielow B."/>
            <person name="Teixiera M."/>
            <person name="Abouelleil A."/>
            <person name="Chapman S.B."/>
            <person name="Priest M."/>
            <person name="Young S.K."/>
            <person name="Wortman J."/>
            <person name="Nusbaum C."/>
            <person name="Birren B."/>
        </authorList>
    </citation>
    <scope>NUCLEOTIDE SEQUENCE [LARGE SCALE GENOMIC DNA]</scope>
    <source>
        <strain evidence="2 3">CBS 27337</strain>
    </source>
</reference>
<protein>
    <recommendedName>
        <fullName evidence="4">BZIP domain-containing protein</fullName>
    </recommendedName>
</protein>
<dbReference type="Proteomes" id="UP000054266">
    <property type="component" value="Unassembled WGS sequence"/>
</dbReference>
<proteinExistence type="predicted"/>
<sequence length="276" mass="30756">MDRAMRPTQNKTPAHTLVRVRNNQRRHRERRREYIALLEQKVHHGERLLVEARAKIAQLEADSRYWKDRATKDHHSGVDVLATAQAMERAEGPERPDIPGGENGIPKTPDADTATATGSESDLLRAITGSPIVHESLSTIMSPRNQPQLFRARGSVHVSYFPELLLPQPCAQTGKESPPRVKADMAMDMVASQCEDASQGPLVISSCNTYPCPQGESTVPCRYASVLIAQQNVRGTDDDTIRNWLEMSFRRGRSQDEDCRVETAALFALLDFISTA</sequence>
<organism evidence="2 3">
    <name type="scientific">Phialophora macrospora</name>
    <dbReference type="NCBI Taxonomy" id="1851006"/>
    <lineage>
        <taxon>Eukaryota</taxon>
        <taxon>Fungi</taxon>
        <taxon>Dikarya</taxon>
        <taxon>Ascomycota</taxon>
        <taxon>Pezizomycotina</taxon>
        <taxon>Eurotiomycetes</taxon>
        <taxon>Chaetothyriomycetidae</taxon>
        <taxon>Chaetothyriales</taxon>
        <taxon>Herpotrichiellaceae</taxon>
        <taxon>Phialophora</taxon>
    </lineage>
</organism>
<evidence type="ECO:0000313" key="3">
    <source>
        <dbReference type="Proteomes" id="UP000054266"/>
    </source>
</evidence>
<dbReference type="STRING" id="5601.A0A0D2FDM2"/>
<dbReference type="HOGENOM" id="CLU_066266_0_0_1"/>
<dbReference type="PANTHER" id="PTHR42070">
    <property type="entry name" value="FILAMENT ASSOCIATED PROTEIN, PUTATIVE (AFU_ORTHOLOGUE AFUA_8G06630)-RELATED"/>
    <property type="match status" value="1"/>
</dbReference>
<evidence type="ECO:0000256" key="1">
    <source>
        <dbReference type="SAM" id="MobiDB-lite"/>
    </source>
</evidence>
<dbReference type="AlphaFoldDB" id="A0A0D2FDM2"/>
<evidence type="ECO:0000313" key="2">
    <source>
        <dbReference type="EMBL" id="KIW66138.1"/>
    </source>
</evidence>
<gene>
    <name evidence="2" type="ORF">PV04_08340</name>
</gene>
<evidence type="ECO:0008006" key="4">
    <source>
        <dbReference type="Google" id="ProtNLM"/>
    </source>
</evidence>
<dbReference type="PANTHER" id="PTHR42070:SF1">
    <property type="entry name" value="FILAMENT ASSOCIATED PROTEIN, PUTATIVE (AFU_ORTHOLOGUE AFUA_8G06630)-RELATED"/>
    <property type="match status" value="1"/>
</dbReference>
<dbReference type="EMBL" id="KN846960">
    <property type="protein sequence ID" value="KIW66138.1"/>
    <property type="molecule type" value="Genomic_DNA"/>
</dbReference>
<keyword evidence="3" id="KW-1185">Reference proteome</keyword>